<dbReference type="InterPro" id="IPR001206">
    <property type="entry name" value="Diacylglycerol_kinase_cat_dom"/>
</dbReference>
<name>A0ABW5DDA0_9BACT</name>
<dbReference type="Gene3D" id="2.60.200.40">
    <property type="match status" value="1"/>
</dbReference>
<dbReference type="InterPro" id="IPR017438">
    <property type="entry name" value="ATP-NAD_kinase_N"/>
</dbReference>
<dbReference type="SUPFAM" id="SSF111331">
    <property type="entry name" value="NAD kinase/diacylglycerol kinase-like"/>
    <property type="match status" value="1"/>
</dbReference>
<feature type="domain" description="DAGKc" evidence="1">
    <location>
        <begin position="1"/>
        <end position="129"/>
    </location>
</feature>
<dbReference type="GO" id="GO:0016301">
    <property type="term" value="F:kinase activity"/>
    <property type="evidence" value="ECO:0007669"/>
    <property type="project" value="UniProtKB-KW"/>
</dbReference>
<gene>
    <name evidence="2" type="ORF">ACFSSA_13190</name>
</gene>
<dbReference type="Gene3D" id="3.40.50.10330">
    <property type="entry name" value="Probable inorganic polyphosphate/atp-NAD kinase, domain 1"/>
    <property type="match status" value="1"/>
</dbReference>
<protein>
    <submittedName>
        <fullName evidence="2">Diacylglycerol/lipid kinase family protein</fullName>
        <ecNumber evidence="2">2.7.1.-</ecNumber>
    </submittedName>
</protein>
<dbReference type="RefSeq" id="WP_386820955.1">
    <property type="nucleotide sequence ID" value="NZ_JBHUIT010000031.1"/>
</dbReference>
<comment type="caution">
    <text evidence="2">The sequence shown here is derived from an EMBL/GenBank/DDBJ whole genome shotgun (WGS) entry which is preliminary data.</text>
</comment>
<keyword evidence="3" id="KW-1185">Reference proteome</keyword>
<evidence type="ECO:0000313" key="3">
    <source>
        <dbReference type="Proteomes" id="UP001597375"/>
    </source>
</evidence>
<keyword evidence="2" id="KW-0808">Transferase</keyword>
<dbReference type="InterPro" id="IPR016064">
    <property type="entry name" value="NAD/diacylglycerol_kinase_sf"/>
</dbReference>
<dbReference type="EMBL" id="JBHUIT010000031">
    <property type="protein sequence ID" value="MFD2257631.1"/>
    <property type="molecule type" value="Genomic_DNA"/>
</dbReference>
<dbReference type="Pfam" id="PF00781">
    <property type="entry name" value="DAGK_cat"/>
    <property type="match status" value="1"/>
</dbReference>
<dbReference type="EC" id="2.7.1.-" evidence="2"/>
<accession>A0ABW5DDA0</accession>
<reference evidence="3" key="1">
    <citation type="journal article" date="2019" name="Int. J. Syst. Evol. Microbiol.">
        <title>The Global Catalogue of Microorganisms (GCM) 10K type strain sequencing project: providing services to taxonomists for standard genome sequencing and annotation.</title>
        <authorList>
            <consortium name="The Broad Institute Genomics Platform"/>
            <consortium name="The Broad Institute Genome Sequencing Center for Infectious Disease"/>
            <person name="Wu L."/>
            <person name="Ma J."/>
        </authorList>
    </citation>
    <scope>NUCLEOTIDE SEQUENCE [LARGE SCALE GENOMIC DNA]</scope>
    <source>
        <strain evidence="3">CGMCC 4.7106</strain>
    </source>
</reference>
<evidence type="ECO:0000259" key="1">
    <source>
        <dbReference type="PROSITE" id="PS50146"/>
    </source>
</evidence>
<organism evidence="2 3">
    <name type="scientific">Luteolibacter algae</name>
    <dbReference type="NCBI Taxonomy" id="454151"/>
    <lineage>
        <taxon>Bacteria</taxon>
        <taxon>Pseudomonadati</taxon>
        <taxon>Verrucomicrobiota</taxon>
        <taxon>Verrucomicrobiia</taxon>
        <taxon>Verrucomicrobiales</taxon>
        <taxon>Verrucomicrobiaceae</taxon>
        <taxon>Luteolibacter</taxon>
    </lineage>
</organism>
<evidence type="ECO:0000313" key="2">
    <source>
        <dbReference type="EMBL" id="MFD2257631.1"/>
    </source>
</evidence>
<proteinExistence type="predicted"/>
<keyword evidence="2" id="KW-0418">Kinase</keyword>
<dbReference type="Proteomes" id="UP001597375">
    <property type="component" value="Unassembled WGS sequence"/>
</dbReference>
<sequence length="297" mass="32113">MLYEIVINRESGSGIFKDPAQQKRLSQIFSEHGHEADISVVAPGDLEATLKEKSESAGHALIVGGGDGTITSAASILHGKTKALGVLPLGTFNLEARDLKIDLDPFKAAEQLISAEVKAIDLMSVNGEFCLCATVIGFYPTLAKARDSFHGRSWWTKSIRIVREIATVAVRAPALDLKLTSRSGTVHRKTRLAAFAPGHYRENIGLIPDRDSLASGELSAYVSAHLTRLEMLSAALGYLSGNLFDTEGMTRIETDEITINVRGKRKIPAMIDGEIVSMSLPCQLKIHPKALNVLSPQ</sequence>
<dbReference type="PROSITE" id="PS50146">
    <property type="entry name" value="DAGK"/>
    <property type="match status" value="1"/>
</dbReference>